<feature type="domain" description="CheW-like" evidence="1">
    <location>
        <begin position="1"/>
        <end position="45"/>
    </location>
</feature>
<proteinExistence type="predicted"/>
<evidence type="ECO:0000313" key="3">
    <source>
        <dbReference type="Proteomes" id="UP000611796"/>
    </source>
</evidence>
<dbReference type="RefSeq" id="WP_187007004.1">
    <property type="nucleotide sequence ID" value="NZ_JACRWD010000020.1"/>
</dbReference>
<accession>A0ABR7K7J0</accession>
<organism evidence="2 3">
    <name type="scientific">Paeniclostridium hominis</name>
    <dbReference type="NCBI Taxonomy" id="2764329"/>
    <lineage>
        <taxon>Bacteria</taxon>
        <taxon>Bacillati</taxon>
        <taxon>Bacillota</taxon>
        <taxon>Clostridia</taxon>
        <taxon>Peptostreptococcales</taxon>
        <taxon>Peptostreptococcaceae</taxon>
        <taxon>Paeniclostridium</taxon>
    </lineage>
</organism>
<comment type="caution">
    <text evidence="2">The sequence shown here is derived from an EMBL/GenBank/DDBJ whole genome shotgun (WGS) entry which is preliminary data.</text>
</comment>
<evidence type="ECO:0000313" key="2">
    <source>
        <dbReference type="EMBL" id="MBC6005053.1"/>
    </source>
</evidence>
<reference evidence="2 3" key="1">
    <citation type="submission" date="2020-08" db="EMBL/GenBank/DDBJ databases">
        <authorList>
            <person name="Liu C."/>
            <person name="Sun Q."/>
        </authorList>
    </citation>
    <scope>NUCLEOTIDE SEQUENCE [LARGE SCALE GENOMIC DNA]</scope>
    <source>
        <strain evidence="2 3">NSJ-45</strain>
    </source>
</reference>
<dbReference type="InterPro" id="IPR036061">
    <property type="entry name" value="CheW-like_dom_sf"/>
</dbReference>
<protein>
    <submittedName>
        <fullName evidence="2">Chemotaxis protein CheW</fullName>
    </submittedName>
</protein>
<evidence type="ECO:0000259" key="1">
    <source>
        <dbReference type="Pfam" id="PF01584"/>
    </source>
</evidence>
<name>A0ABR7K7J0_9FIRM</name>
<sequence>QQQVVIKPVPTLLTQFEKVHSYISGCSILEDGSISLIFDVNAIITK</sequence>
<gene>
    <name evidence="2" type="ORF">H8891_14820</name>
</gene>
<dbReference type="EMBL" id="JACRWD010000020">
    <property type="protein sequence ID" value="MBC6005053.1"/>
    <property type="molecule type" value="Genomic_DNA"/>
</dbReference>
<keyword evidence="3" id="KW-1185">Reference proteome</keyword>
<feature type="non-terminal residue" evidence="2">
    <location>
        <position position="1"/>
    </location>
</feature>
<dbReference type="Proteomes" id="UP000611796">
    <property type="component" value="Unassembled WGS sequence"/>
</dbReference>
<dbReference type="InterPro" id="IPR002545">
    <property type="entry name" value="CheW-lke_dom"/>
</dbReference>
<dbReference type="Gene3D" id="2.30.30.40">
    <property type="entry name" value="SH3 Domains"/>
    <property type="match status" value="1"/>
</dbReference>
<dbReference type="SUPFAM" id="SSF50341">
    <property type="entry name" value="CheW-like"/>
    <property type="match status" value="1"/>
</dbReference>
<dbReference type="Pfam" id="PF01584">
    <property type="entry name" value="CheW"/>
    <property type="match status" value="1"/>
</dbReference>